<gene>
    <name evidence="6" type="ORF">SAMN05216244_3610</name>
</gene>
<evidence type="ECO:0000256" key="4">
    <source>
        <dbReference type="SAM" id="MobiDB-lite"/>
    </source>
</evidence>
<protein>
    <submittedName>
        <fullName evidence="6">HlyD family secretion protein</fullName>
    </submittedName>
</protein>
<feature type="compositionally biased region" description="Low complexity" evidence="4">
    <location>
        <begin position="143"/>
        <end position="152"/>
    </location>
</feature>
<feature type="domain" description="YknX-like barrel-sandwich hybrid" evidence="5">
    <location>
        <begin position="69"/>
        <end position="239"/>
    </location>
</feature>
<feature type="coiled-coil region" evidence="3">
    <location>
        <begin position="100"/>
        <end position="130"/>
    </location>
</feature>
<dbReference type="STRING" id="482461.SAMN05216244_3610"/>
<dbReference type="OrthoDB" id="2446145at2"/>
<dbReference type="PANTHER" id="PTHR32347:SF14">
    <property type="entry name" value="EFFLUX SYSTEM COMPONENT YKNX-RELATED"/>
    <property type="match status" value="1"/>
</dbReference>
<keyword evidence="2 3" id="KW-0175">Coiled coil</keyword>
<dbReference type="RefSeq" id="WP_074600617.1">
    <property type="nucleotide sequence ID" value="NZ_FNHF01000006.1"/>
</dbReference>
<dbReference type="InterPro" id="IPR058639">
    <property type="entry name" value="BSH_YknX-like"/>
</dbReference>
<organism evidence="6 7">
    <name type="scientific">Sediminibacillus halophilus</name>
    <dbReference type="NCBI Taxonomy" id="482461"/>
    <lineage>
        <taxon>Bacteria</taxon>
        <taxon>Bacillati</taxon>
        <taxon>Bacillota</taxon>
        <taxon>Bacilli</taxon>
        <taxon>Bacillales</taxon>
        <taxon>Bacillaceae</taxon>
        <taxon>Sediminibacillus</taxon>
    </lineage>
</organism>
<feature type="compositionally biased region" description="Low complexity" evidence="4">
    <location>
        <begin position="166"/>
        <end position="178"/>
    </location>
</feature>
<reference evidence="7" key="1">
    <citation type="submission" date="2016-10" db="EMBL/GenBank/DDBJ databases">
        <authorList>
            <person name="Varghese N."/>
            <person name="Submissions S."/>
        </authorList>
    </citation>
    <scope>NUCLEOTIDE SEQUENCE [LARGE SCALE GENOMIC DNA]</scope>
    <source>
        <strain evidence="7">CGMCC 1.6199</strain>
    </source>
</reference>
<keyword evidence="7" id="KW-1185">Reference proteome</keyword>
<evidence type="ECO:0000313" key="7">
    <source>
        <dbReference type="Proteomes" id="UP000182347"/>
    </source>
</evidence>
<feature type="coiled-coil region" evidence="3">
    <location>
        <begin position="189"/>
        <end position="216"/>
    </location>
</feature>
<feature type="region of interest" description="Disordered" evidence="4">
    <location>
        <begin position="141"/>
        <end position="178"/>
    </location>
</feature>
<dbReference type="GO" id="GO:0030313">
    <property type="term" value="C:cell envelope"/>
    <property type="evidence" value="ECO:0007669"/>
    <property type="project" value="UniProtKB-SubCell"/>
</dbReference>
<sequence>MWRKKMTKRIVVPAVLLFIGLNILLVIFDADQTIEKKSYVKQWTQVFTHDLYNTSSTEGILTPAEETPVYFDDDQGQFLQFLVDKGEHVQTGDGLFEYKVKDYQETEARLQQQTEQLDEEIAAIENAIVQINAYQFSESETIPSSLPSSLSPYGADAANNTDSVAEPETSTESDSSSIEEAKYLKEQYLAEKQIELAEKQAALNNTQAQLAELAAGGDTVTVESPVAGIVTELNQSLANPLTVVSSEELIIEGTLPEGKRKMIEQGMEVKISIPDAAIQLNGTIQALADVPEQKKEKGKSDYRFQIQFNEESHQNNEGGSGITEEPTDETIGQTTEEAATVSEPEEPLLAGYHADLEIITEQELDSAAVFTRQLAKDKLIPSLWVLNENGRLELRPIELGLNMDVYQGIASGASAGDWIVDSEKGYQQAGTQFVTPIKENLVPWRQIFYGNKGTFKPASFLTGIVSR</sequence>
<dbReference type="Pfam" id="PF25984">
    <property type="entry name" value="BSH_YknX"/>
    <property type="match status" value="1"/>
</dbReference>
<dbReference type="Proteomes" id="UP000182347">
    <property type="component" value="Unassembled WGS sequence"/>
</dbReference>
<evidence type="ECO:0000256" key="3">
    <source>
        <dbReference type="SAM" id="Coils"/>
    </source>
</evidence>
<evidence type="ECO:0000313" key="6">
    <source>
        <dbReference type="EMBL" id="SDM87490.1"/>
    </source>
</evidence>
<evidence type="ECO:0000256" key="2">
    <source>
        <dbReference type="ARBA" id="ARBA00023054"/>
    </source>
</evidence>
<dbReference type="EMBL" id="FNHF01000006">
    <property type="protein sequence ID" value="SDM87490.1"/>
    <property type="molecule type" value="Genomic_DNA"/>
</dbReference>
<evidence type="ECO:0000259" key="5">
    <source>
        <dbReference type="Pfam" id="PF25984"/>
    </source>
</evidence>
<dbReference type="AlphaFoldDB" id="A0A1G9WSN4"/>
<name>A0A1G9WSN4_9BACI</name>
<dbReference type="InterPro" id="IPR050465">
    <property type="entry name" value="UPF0194_transport"/>
</dbReference>
<proteinExistence type="predicted"/>
<dbReference type="PANTHER" id="PTHR32347">
    <property type="entry name" value="EFFLUX SYSTEM COMPONENT YKNX-RELATED"/>
    <property type="match status" value="1"/>
</dbReference>
<evidence type="ECO:0000256" key="1">
    <source>
        <dbReference type="ARBA" id="ARBA00004196"/>
    </source>
</evidence>
<comment type="subcellular location">
    <subcellularLocation>
        <location evidence="1">Cell envelope</location>
    </subcellularLocation>
</comment>
<accession>A0A1G9WSN4</accession>